<dbReference type="InterPro" id="IPR037523">
    <property type="entry name" value="VOC_core"/>
</dbReference>
<dbReference type="SUPFAM" id="SSF54593">
    <property type="entry name" value="Glyoxalase/Bleomycin resistance protein/Dihydroxybiphenyl dioxygenase"/>
    <property type="match status" value="1"/>
</dbReference>
<dbReference type="Proteomes" id="UP000244898">
    <property type="component" value="Unassembled WGS sequence"/>
</dbReference>
<evidence type="ECO:0000313" key="2">
    <source>
        <dbReference type="EMBL" id="SPJ27819.1"/>
    </source>
</evidence>
<reference evidence="3" key="1">
    <citation type="submission" date="2018-03" db="EMBL/GenBank/DDBJ databases">
        <authorList>
            <person name="Rodrigo-Torres L."/>
            <person name="Arahal R. D."/>
            <person name="Lucena T."/>
        </authorList>
    </citation>
    <scope>NUCLEOTIDE SEQUENCE [LARGE SCALE GENOMIC DNA]</scope>
    <source>
        <strain evidence="3">CECT 7615</strain>
    </source>
</reference>
<dbReference type="RefSeq" id="WP_108786096.1">
    <property type="nucleotide sequence ID" value="NZ_ONZG01000003.1"/>
</dbReference>
<organism evidence="2 3">
    <name type="scientific">Falsiruegeria mediterranea M17</name>
    <dbReference type="NCBI Taxonomy" id="1200281"/>
    <lineage>
        <taxon>Bacteria</taxon>
        <taxon>Pseudomonadati</taxon>
        <taxon>Pseudomonadota</taxon>
        <taxon>Alphaproteobacteria</taxon>
        <taxon>Rhodobacterales</taxon>
        <taxon>Roseobacteraceae</taxon>
        <taxon>Falsiruegeria</taxon>
    </lineage>
</organism>
<dbReference type="PROSITE" id="PS51819">
    <property type="entry name" value="VOC"/>
    <property type="match status" value="1"/>
</dbReference>
<dbReference type="Gene3D" id="3.10.180.10">
    <property type="entry name" value="2,3-Dihydroxybiphenyl 1,2-Dioxygenase, domain 1"/>
    <property type="match status" value="1"/>
</dbReference>
<dbReference type="CDD" id="cd06587">
    <property type="entry name" value="VOC"/>
    <property type="match status" value="1"/>
</dbReference>
<dbReference type="AlphaFoldDB" id="A0A2R8C5W2"/>
<dbReference type="Pfam" id="PF00903">
    <property type="entry name" value="Glyoxalase"/>
    <property type="match status" value="1"/>
</dbReference>
<dbReference type="InterPro" id="IPR004360">
    <property type="entry name" value="Glyas_Fos-R_dOase_dom"/>
</dbReference>
<sequence length="126" mass="14047">MTATLEHTNFTVADPRATAAWMHKVFGWKTRWEGDSLAGGYTVHVGSDDSYLALYAPKAPQTSQESSYDMIGGLNHVGVLVNDIKTTEALVRDAGFEPHNHADYEPGQRFYFDDDNGIEFEVVSYK</sequence>
<dbReference type="InterPro" id="IPR029068">
    <property type="entry name" value="Glyas_Bleomycin-R_OHBP_Dase"/>
</dbReference>
<gene>
    <name evidence="2" type="ORF">TRM7615_01312</name>
</gene>
<proteinExistence type="predicted"/>
<keyword evidence="3" id="KW-1185">Reference proteome</keyword>
<dbReference type="OrthoDB" id="7355345at2"/>
<evidence type="ECO:0000259" key="1">
    <source>
        <dbReference type="PROSITE" id="PS51819"/>
    </source>
</evidence>
<accession>A0A2R8C5W2</accession>
<feature type="domain" description="VOC" evidence="1">
    <location>
        <begin position="4"/>
        <end position="125"/>
    </location>
</feature>
<evidence type="ECO:0000313" key="3">
    <source>
        <dbReference type="Proteomes" id="UP000244898"/>
    </source>
</evidence>
<protein>
    <recommendedName>
        <fullName evidence="1">VOC domain-containing protein</fullName>
    </recommendedName>
</protein>
<name>A0A2R8C5W2_9RHOB</name>
<dbReference type="EMBL" id="ONZG01000003">
    <property type="protein sequence ID" value="SPJ27819.1"/>
    <property type="molecule type" value="Genomic_DNA"/>
</dbReference>